<evidence type="ECO:0000256" key="4">
    <source>
        <dbReference type="ARBA" id="ARBA00022692"/>
    </source>
</evidence>
<gene>
    <name evidence="8" type="ORF">SAMN04488135_11059</name>
</gene>
<dbReference type="OrthoDB" id="280866at2"/>
<reference evidence="8 9" key="1">
    <citation type="submission" date="2016-11" db="EMBL/GenBank/DDBJ databases">
        <authorList>
            <person name="Jaros S."/>
            <person name="Januszkiewicz K."/>
            <person name="Wedrychowicz H."/>
        </authorList>
    </citation>
    <scope>NUCLEOTIDE SEQUENCE [LARGE SCALE GENOMIC DNA]</scope>
    <source>
        <strain evidence="8 9">CGMCC 1.10190</strain>
    </source>
</reference>
<feature type="transmembrane region" description="Helical" evidence="7">
    <location>
        <begin position="76"/>
        <end position="95"/>
    </location>
</feature>
<feature type="transmembrane region" description="Helical" evidence="7">
    <location>
        <begin position="12"/>
        <end position="34"/>
    </location>
</feature>
<dbReference type="GO" id="GO:0005886">
    <property type="term" value="C:plasma membrane"/>
    <property type="evidence" value="ECO:0007669"/>
    <property type="project" value="UniProtKB-SubCell"/>
</dbReference>
<comment type="subcellular location">
    <subcellularLocation>
        <location evidence="1">Cell membrane</location>
        <topology evidence="1">Multi-pass membrane protein</topology>
    </subcellularLocation>
</comment>
<protein>
    <submittedName>
        <fullName evidence="8">Putative oxidoreductase</fullName>
    </submittedName>
</protein>
<dbReference type="InterPro" id="IPR051907">
    <property type="entry name" value="DoxX-like_oxidoreductase"/>
</dbReference>
<evidence type="ECO:0000256" key="1">
    <source>
        <dbReference type="ARBA" id="ARBA00004651"/>
    </source>
</evidence>
<evidence type="ECO:0000256" key="2">
    <source>
        <dbReference type="ARBA" id="ARBA00006679"/>
    </source>
</evidence>
<evidence type="ECO:0000313" key="8">
    <source>
        <dbReference type="EMBL" id="SHI14163.1"/>
    </source>
</evidence>
<accession>A0A1M5YRF9</accession>
<feature type="transmembrane region" description="Helical" evidence="7">
    <location>
        <begin position="46"/>
        <end position="70"/>
    </location>
</feature>
<dbReference type="Proteomes" id="UP000184226">
    <property type="component" value="Unassembled WGS sequence"/>
</dbReference>
<keyword evidence="5 7" id="KW-1133">Transmembrane helix</keyword>
<dbReference type="Pfam" id="PF07681">
    <property type="entry name" value="DoxX"/>
    <property type="match status" value="1"/>
</dbReference>
<dbReference type="AlphaFoldDB" id="A0A1M5YRF9"/>
<keyword evidence="4 7" id="KW-0812">Transmembrane</keyword>
<keyword evidence="6 7" id="KW-0472">Membrane</keyword>
<evidence type="ECO:0000256" key="6">
    <source>
        <dbReference type="ARBA" id="ARBA00023136"/>
    </source>
</evidence>
<dbReference type="EMBL" id="FQXE01000010">
    <property type="protein sequence ID" value="SHI14163.1"/>
    <property type="molecule type" value="Genomic_DNA"/>
</dbReference>
<proteinExistence type="inferred from homology"/>
<evidence type="ECO:0000256" key="3">
    <source>
        <dbReference type="ARBA" id="ARBA00022475"/>
    </source>
</evidence>
<evidence type="ECO:0000256" key="5">
    <source>
        <dbReference type="ARBA" id="ARBA00022989"/>
    </source>
</evidence>
<keyword evidence="3" id="KW-1003">Cell membrane</keyword>
<sequence>MSPATLDDLGKLILRLAIGILILLHGIAKVLHGVGPIEAMMAARGLPAFLAWAAYIGEVVAPLLLILGLYTRLGGLLIMVNMLVAIALAHSGQLLQLGGSGGWRLELQGLFLFGGLAVAMLGAGRYSIGGKGGSWN</sequence>
<dbReference type="RefSeq" id="WP_073105302.1">
    <property type="nucleotide sequence ID" value="NZ_FQXE01000010.1"/>
</dbReference>
<comment type="similarity">
    <text evidence="2">Belongs to the DoxX family.</text>
</comment>
<name>A0A1M5YRF9_9BURK</name>
<evidence type="ECO:0000313" key="9">
    <source>
        <dbReference type="Proteomes" id="UP000184226"/>
    </source>
</evidence>
<dbReference type="InterPro" id="IPR032808">
    <property type="entry name" value="DoxX"/>
</dbReference>
<feature type="transmembrane region" description="Helical" evidence="7">
    <location>
        <begin position="107"/>
        <end position="128"/>
    </location>
</feature>
<evidence type="ECO:0000256" key="7">
    <source>
        <dbReference type="SAM" id="Phobius"/>
    </source>
</evidence>
<dbReference type="PANTHER" id="PTHR33452">
    <property type="entry name" value="OXIDOREDUCTASE CATD-RELATED"/>
    <property type="match status" value="1"/>
</dbReference>
<dbReference type="STRING" id="658167.SAMN04488135_11059"/>
<organism evidence="8 9">
    <name type="scientific">Pollutimonas bauzanensis</name>
    <dbReference type="NCBI Taxonomy" id="658167"/>
    <lineage>
        <taxon>Bacteria</taxon>
        <taxon>Pseudomonadati</taxon>
        <taxon>Pseudomonadota</taxon>
        <taxon>Betaproteobacteria</taxon>
        <taxon>Burkholderiales</taxon>
        <taxon>Alcaligenaceae</taxon>
        <taxon>Pollutimonas</taxon>
    </lineage>
</organism>
<dbReference type="PANTHER" id="PTHR33452:SF1">
    <property type="entry name" value="INNER MEMBRANE PROTEIN YPHA-RELATED"/>
    <property type="match status" value="1"/>
</dbReference>
<keyword evidence="9" id="KW-1185">Reference proteome</keyword>